<accession>A0A814BAX8</accession>
<protein>
    <recommendedName>
        <fullName evidence="2">LysM domain-containing protein</fullName>
    </recommendedName>
</protein>
<dbReference type="SMART" id="SM00257">
    <property type="entry name" value="LysM"/>
    <property type="match status" value="4"/>
</dbReference>
<gene>
    <name evidence="3" type="ORF">OXX778_LOCUS12643</name>
</gene>
<feature type="domain" description="LysM" evidence="2">
    <location>
        <begin position="26"/>
        <end position="70"/>
    </location>
</feature>
<evidence type="ECO:0000259" key="2">
    <source>
        <dbReference type="PROSITE" id="PS51782"/>
    </source>
</evidence>
<evidence type="ECO:0000313" key="4">
    <source>
        <dbReference type="Proteomes" id="UP000663879"/>
    </source>
</evidence>
<dbReference type="InterPro" id="IPR036779">
    <property type="entry name" value="LysM_dom_sf"/>
</dbReference>
<evidence type="ECO:0000256" key="1">
    <source>
        <dbReference type="SAM" id="SignalP"/>
    </source>
</evidence>
<dbReference type="PANTHER" id="PTHR33734:SF22">
    <property type="entry name" value="MEMBRANE-BOUND LYTIC MUREIN TRANSGLYCOSYLASE D"/>
    <property type="match status" value="1"/>
</dbReference>
<dbReference type="InterPro" id="IPR018392">
    <property type="entry name" value="LysM"/>
</dbReference>
<dbReference type="Proteomes" id="UP000663879">
    <property type="component" value="Unassembled WGS sequence"/>
</dbReference>
<keyword evidence="1" id="KW-0732">Signal</keyword>
<feature type="chain" id="PRO_5032819082" description="LysM domain-containing protein" evidence="1">
    <location>
        <begin position="20"/>
        <end position="287"/>
    </location>
</feature>
<reference evidence="3" key="1">
    <citation type="submission" date="2021-02" db="EMBL/GenBank/DDBJ databases">
        <authorList>
            <person name="Nowell W R."/>
        </authorList>
    </citation>
    <scope>NUCLEOTIDE SEQUENCE</scope>
    <source>
        <strain evidence="3">Ploen Becks lab</strain>
    </source>
</reference>
<dbReference type="SUPFAM" id="SSF54106">
    <property type="entry name" value="LysM domain"/>
    <property type="match status" value="4"/>
</dbReference>
<dbReference type="PANTHER" id="PTHR33734">
    <property type="entry name" value="LYSM DOMAIN-CONTAINING GPI-ANCHORED PROTEIN 2"/>
    <property type="match status" value="1"/>
</dbReference>
<dbReference type="Pfam" id="PF01476">
    <property type="entry name" value="LysM"/>
    <property type="match status" value="4"/>
</dbReference>
<comment type="caution">
    <text evidence="3">The sequence shown here is derived from an EMBL/GenBank/DDBJ whole genome shotgun (WGS) entry which is preliminary data.</text>
</comment>
<sequence length="287" mass="31017">MNLKLTTLFIALCITGRMAVCPYGSTTYTVQPGDTFSTIAARYGTTVEAINAANPGVDSRFLAVGQQLCLPQAGYNSGYNTGSYPTGYNNNYYPSNPYPTNTYYGVNTNGQYNSYYPTSCNNYIVRAGDTCASLAGYSSNYFYQQNPGINCNNLQVGQSLCLPYGSNYGTTTGYTSGCQNYQIRAGDTCASLAAQTGVSLYEFNNLNGYLNCNNLQVGQSVCMPWGRAGTNMAGYSTGNRCYGRQYTVQYGDNCWSIATRFGTTVEQLQACTGLNCNNLAPGQVVNF</sequence>
<dbReference type="GO" id="GO:0008932">
    <property type="term" value="F:lytic endotransglycosylase activity"/>
    <property type="evidence" value="ECO:0007669"/>
    <property type="project" value="TreeGrafter"/>
</dbReference>
<feature type="domain" description="LysM" evidence="2">
    <location>
        <begin position="244"/>
        <end position="287"/>
    </location>
</feature>
<feature type="signal peptide" evidence="1">
    <location>
        <begin position="1"/>
        <end position="19"/>
    </location>
</feature>
<evidence type="ECO:0000313" key="3">
    <source>
        <dbReference type="EMBL" id="CAF0925986.1"/>
    </source>
</evidence>
<dbReference type="Gene3D" id="3.10.350.10">
    <property type="entry name" value="LysM domain"/>
    <property type="match status" value="4"/>
</dbReference>
<name>A0A814BAX8_9BILA</name>
<feature type="domain" description="LysM" evidence="2">
    <location>
        <begin position="179"/>
        <end position="223"/>
    </location>
</feature>
<dbReference type="PROSITE" id="PS51782">
    <property type="entry name" value="LYSM"/>
    <property type="match status" value="3"/>
</dbReference>
<keyword evidence="4" id="KW-1185">Reference proteome</keyword>
<dbReference type="OrthoDB" id="5853467at2759"/>
<organism evidence="3 4">
    <name type="scientific">Brachionus calyciflorus</name>
    <dbReference type="NCBI Taxonomy" id="104777"/>
    <lineage>
        <taxon>Eukaryota</taxon>
        <taxon>Metazoa</taxon>
        <taxon>Spiralia</taxon>
        <taxon>Gnathifera</taxon>
        <taxon>Rotifera</taxon>
        <taxon>Eurotatoria</taxon>
        <taxon>Monogononta</taxon>
        <taxon>Pseudotrocha</taxon>
        <taxon>Ploima</taxon>
        <taxon>Brachionidae</taxon>
        <taxon>Brachionus</taxon>
    </lineage>
</organism>
<dbReference type="AlphaFoldDB" id="A0A814BAX8"/>
<dbReference type="EMBL" id="CAJNOC010002318">
    <property type="protein sequence ID" value="CAF0925986.1"/>
    <property type="molecule type" value="Genomic_DNA"/>
</dbReference>
<proteinExistence type="predicted"/>
<dbReference type="CDD" id="cd00118">
    <property type="entry name" value="LysM"/>
    <property type="match status" value="4"/>
</dbReference>